<dbReference type="Gene3D" id="1.20.120.920">
    <property type="entry name" value="CRISPR-associated endonuclease Cas1, C-terminal domain"/>
    <property type="match status" value="1"/>
</dbReference>
<name>A0A0B7P1T5_PROFF</name>
<dbReference type="InterPro" id="IPR050646">
    <property type="entry name" value="Cas1"/>
</dbReference>
<dbReference type="PANTHER" id="PTHR34353:SF3">
    <property type="entry name" value="CRISPR-ASSOCIATED ENDONUCLEASE CAS1"/>
    <property type="match status" value="1"/>
</dbReference>
<feature type="binding site" evidence="8">
    <location>
        <position position="228"/>
    </location>
    <ligand>
        <name>Mn(2+)</name>
        <dbReference type="ChEBI" id="CHEBI:29035"/>
    </ligand>
</feature>
<comment type="cofactor">
    <cofactor evidence="8">
        <name>Mg(2+)</name>
        <dbReference type="ChEBI" id="CHEBI:18420"/>
    </cofactor>
    <cofactor evidence="8">
        <name>Mn(2+)</name>
        <dbReference type="ChEBI" id="CHEBI:29035"/>
    </cofactor>
</comment>
<evidence type="ECO:0000313" key="9">
    <source>
        <dbReference type="EMBL" id="CEP27843.1"/>
    </source>
</evidence>
<evidence type="ECO:0000256" key="1">
    <source>
        <dbReference type="ARBA" id="ARBA00022722"/>
    </source>
</evidence>
<sequence length="314" mass="34979">MAKPIPGVRPSEVSELTRAQDRLTFVYLEHCVVNRDGNALTAQDSRGTMHVPAGMIGAVLFGPGTSVTHQAMSLLADAGSSAVWVGEHGVRYYCHGRPLSRTSRLLLAQAAAVSKRPERLTVARRMYEMRFPDDVFAGETMAQLRGHEGARVRQIYRDQAERFKVHWDRRSYNPQDFEASDPANKALTAATSCLYGVVHAVVVALGCSPGLGFIHTGHDRSFVYDIADLYKMEVAVPVAFEMASQFEGDELPGRVRRAMRDTMRDRKLLTRCVADIYRVLGLTDDDSDHEWDIVELWDDKDGVVPGGRSWSEQP</sequence>
<gene>
    <name evidence="8 9" type="primary">cas1</name>
    <name evidence="9" type="ORF">PFCIRM138_06915</name>
</gene>
<keyword evidence="2 8" id="KW-0479">Metal-binding</keyword>
<reference evidence="9" key="1">
    <citation type="submission" date="2014-08" db="EMBL/GenBank/DDBJ databases">
        <authorList>
            <person name="Falentin Helene"/>
        </authorList>
    </citation>
    <scope>NUCLEOTIDE SEQUENCE</scope>
</reference>
<evidence type="ECO:0000256" key="2">
    <source>
        <dbReference type="ARBA" id="ARBA00022723"/>
    </source>
</evidence>
<comment type="similarity">
    <text evidence="8">Belongs to the CRISPR-associated endonuclease Cas1 family.</text>
</comment>
<dbReference type="GO" id="GO:0016787">
    <property type="term" value="F:hydrolase activity"/>
    <property type="evidence" value="ECO:0007669"/>
    <property type="project" value="UniProtKB-KW"/>
</dbReference>
<dbReference type="InterPro" id="IPR002729">
    <property type="entry name" value="CRISPR-assoc_Cas1"/>
</dbReference>
<proteinExistence type="inferred from homology"/>
<dbReference type="AlphaFoldDB" id="A0A0B7P1T5"/>
<dbReference type="GO" id="GO:0046872">
    <property type="term" value="F:metal ion binding"/>
    <property type="evidence" value="ECO:0007669"/>
    <property type="project" value="UniProtKB-UniRule"/>
</dbReference>
<dbReference type="GO" id="GO:0003677">
    <property type="term" value="F:DNA binding"/>
    <property type="evidence" value="ECO:0007669"/>
    <property type="project" value="UniProtKB-KW"/>
</dbReference>
<dbReference type="Gene3D" id="3.100.10.20">
    <property type="entry name" value="CRISPR-associated endonuclease Cas1, N-terminal domain"/>
    <property type="match status" value="1"/>
</dbReference>
<keyword evidence="3 8" id="KW-0255">Endonuclease</keyword>
<protein>
    <recommendedName>
        <fullName evidence="8">CRISPR-associated endonuclease Cas1</fullName>
        <ecNumber evidence="8">3.1.-.-</ecNumber>
    </recommendedName>
</protein>
<dbReference type="InterPro" id="IPR042211">
    <property type="entry name" value="CRISPR-assoc_Cas1_N"/>
</dbReference>
<evidence type="ECO:0000256" key="7">
    <source>
        <dbReference type="ARBA" id="ARBA00023125"/>
    </source>
</evidence>
<keyword evidence="5 8" id="KW-0460">Magnesium</keyword>
<dbReference type="HAMAP" id="MF_01470">
    <property type="entry name" value="Cas1"/>
    <property type="match status" value="1"/>
</dbReference>
<dbReference type="CDD" id="cd09719">
    <property type="entry name" value="Cas1_I-E"/>
    <property type="match status" value="1"/>
</dbReference>
<dbReference type="Pfam" id="PF01867">
    <property type="entry name" value="Cas_Cas1"/>
    <property type="match status" value="2"/>
</dbReference>
<evidence type="ECO:0000256" key="5">
    <source>
        <dbReference type="ARBA" id="ARBA00022842"/>
    </source>
</evidence>
<evidence type="ECO:0000256" key="6">
    <source>
        <dbReference type="ARBA" id="ARBA00023118"/>
    </source>
</evidence>
<dbReference type="GO" id="GO:0043571">
    <property type="term" value="P:maintenance of CRISPR repeat elements"/>
    <property type="evidence" value="ECO:0007669"/>
    <property type="project" value="UniProtKB-UniRule"/>
</dbReference>
<dbReference type="NCBIfam" id="TIGR03638">
    <property type="entry name" value="cas1_ECOLI"/>
    <property type="match status" value="1"/>
</dbReference>
<evidence type="ECO:0000256" key="3">
    <source>
        <dbReference type="ARBA" id="ARBA00022759"/>
    </source>
</evidence>
<evidence type="ECO:0000256" key="8">
    <source>
        <dbReference type="HAMAP-Rule" id="MF_01470"/>
    </source>
</evidence>
<keyword evidence="4 8" id="KW-0378">Hydrolase</keyword>
<accession>A0A0B7P1T5</accession>
<feature type="binding site" evidence="8">
    <location>
        <position position="215"/>
    </location>
    <ligand>
        <name>Mn(2+)</name>
        <dbReference type="ChEBI" id="CHEBI:29035"/>
    </ligand>
</feature>
<dbReference type="GO" id="GO:0051607">
    <property type="term" value="P:defense response to virus"/>
    <property type="evidence" value="ECO:0007669"/>
    <property type="project" value="UniProtKB-UniRule"/>
</dbReference>
<keyword evidence="7 8" id="KW-0238">DNA-binding</keyword>
<keyword evidence="8" id="KW-0464">Manganese</keyword>
<dbReference type="EC" id="3.1.-.-" evidence="8"/>
<dbReference type="InterPro" id="IPR019851">
    <property type="entry name" value="CRISPR-assoc_Cas1_ECOLI"/>
</dbReference>
<dbReference type="InterPro" id="IPR033641">
    <property type="entry name" value="Cas1_I-E"/>
</dbReference>
<dbReference type="NCBIfam" id="TIGR00287">
    <property type="entry name" value="cas1"/>
    <property type="match status" value="1"/>
</dbReference>
<evidence type="ECO:0000256" key="4">
    <source>
        <dbReference type="ARBA" id="ARBA00022801"/>
    </source>
</evidence>
<dbReference type="PANTHER" id="PTHR34353">
    <property type="entry name" value="CRISPR-ASSOCIATED ENDONUCLEASE CAS1 1"/>
    <property type="match status" value="1"/>
</dbReference>
<keyword evidence="1 8" id="KW-0540">Nuclease</keyword>
<comment type="function">
    <text evidence="8">CRISPR (clustered regularly interspaced short palindromic repeat), is an adaptive immune system that provides protection against mobile genetic elements (viruses, transposable elements and conjugative plasmids). CRISPR clusters contain spacers, sequences complementary to antecedent mobile elements, and target invading nucleic acids. CRISPR clusters are transcribed and processed into CRISPR RNA (crRNA). Acts as a dsDNA endonuclease. Involved in the integration of spacer DNA into the CRISPR cassette.</text>
</comment>
<dbReference type="EMBL" id="LM676445">
    <property type="protein sequence ID" value="CEP27843.1"/>
    <property type="molecule type" value="Genomic_DNA"/>
</dbReference>
<keyword evidence="6 8" id="KW-0051">Antiviral defense</keyword>
<organism evidence="9">
    <name type="scientific">Propionibacterium freudenreichii subsp. freudenreichii</name>
    <dbReference type="NCBI Taxonomy" id="66712"/>
    <lineage>
        <taxon>Bacteria</taxon>
        <taxon>Bacillati</taxon>
        <taxon>Actinomycetota</taxon>
        <taxon>Actinomycetes</taxon>
        <taxon>Propionibacteriales</taxon>
        <taxon>Propionibacteriaceae</taxon>
        <taxon>Propionibacterium</taxon>
    </lineage>
</organism>
<dbReference type="InterPro" id="IPR042206">
    <property type="entry name" value="CRISPR-assoc_Cas1_C"/>
</dbReference>
<comment type="subunit">
    <text evidence="8">Homodimer, forms a heterotetramer with a Cas2 homodimer.</text>
</comment>
<dbReference type="GO" id="GO:0004520">
    <property type="term" value="F:DNA endonuclease activity"/>
    <property type="evidence" value="ECO:0007669"/>
    <property type="project" value="InterPro"/>
</dbReference>
<dbReference type="SMR" id="A0A0B7P1T5"/>
<feature type="binding site" evidence="8">
    <location>
        <position position="148"/>
    </location>
    <ligand>
        <name>Mn(2+)</name>
        <dbReference type="ChEBI" id="CHEBI:29035"/>
    </ligand>
</feature>